<sequence>MSRAVTSAAHEESPGRRRTWLRLRALLAGGLVLGLGAAATVAAWNDSEYATGTVRSSTFGIEGSVNGGGYAEHATSDAAATLEFSPALPALSPGDAGYMQFAVRTTAASSVGGTVGMQTPTIAGSTALRDALRYAVRVIPSGASCNAALFSNASAPVVVANDSALTATVGANSRPLEAAGAHAAPYCVRISMLSSAATSVQGQSTTITWQFLATSL</sequence>
<gene>
    <name evidence="1" type="ORF">SAMN04488554_2794</name>
</gene>
<dbReference type="AlphaFoldDB" id="A0A1H5LHK1"/>
<dbReference type="NCBIfam" id="TIGR04088">
    <property type="entry name" value="cognate_SipW"/>
    <property type="match status" value="1"/>
</dbReference>
<accession>A0A1H5LHK1</accession>
<dbReference type="RefSeq" id="WP_175477108.1">
    <property type="nucleotide sequence ID" value="NZ_FNTX01000002.1"/>
</dbReference>
<organism evidence="1 2">
    <name type="scientific">Ruania alba</name>
    <dbReference type="NCBI Taxonomy" id="648782"/>
    <lineage>
        <taxon>Bacteria</taxon>
        <taxon>Bacillati</taxon>
        <taxon>Actinomycetota</taxon>
        <taxon>Actinomycetes</taxon>
        <taxon>Micrococcales</taxon>
        <taxon>Ruaniaceae</taxon>
        <taxon>Ruania</taxon>
    </lineage>
</organism>
<reference evidence="2" key="1">
    <citation type="submission" date="2016-10" db="EMBL/GenBank/DDBJ databases">
        <authorList>
            <person name="Varghese N."/>
            <person name="Submissions S."/>
        </authorList>
    </citation>
    <scope>NUCLEOTIDE SEQUENCE [LARGE SCALE GENOMIC DNA]</scope>
    <source>
        <strain evidence="2">DSM 21368</strain>
    </source>
</reference>
<name>A0A1H5LHK1_9MICO</name>
<evidence type="ECO:0000313" key="1">
    <source>
        <dbReference type="EMBL" id="SEE76007.1"/>
    </source>
</evidence>
<dbReference type="InterPro" id="IPR023833">
    <property type="entry name" value="Signal_pept_SipW-depend-type"/>
</dbReference>
<keyword evidence="2" id="KW-1185">Reference proteome</keyword>
<dbReference type="EMBL" id="FNTX01000002">
    <property type="protein sequence ID" value="SEE76007.1"/>
    <property type="molecule type" value="Genomic_DNA"/>
</dbReference>
<proteinExistence type="predicted"/>
<protein>
    <submittedName>
        <fullName evidence="1">SipW-cognate class signal peptide</fullName>
    </submittedName>
</protein>
<evidence type="ECO:0000313" key="2">
    <source>
        <dbReference type="Proteomes" id="UP000199220"/>
    </source>
</evidence>
<dbReference type="Proteomes" id="UP000199220">
    <property type="component" value="Unassembled WGS sequence"/>
</dbReference>
<dbReference type="STRING" id="648782.SAMN04488554_2794"/>